<comment type="caution">
    <text evidence="2">The sequence shown here is derived from an EMBL/GenBank/DDBJ whole genome shotgun (WGS) entry which is preliminary data.</text>
</comment>
<dbReference type="PANTHER" id="PTHR34682:SF3">
    <property type="entry name" value="AT HOOK MOTIF-CONTAINING PROTEIN"/>
    <property type="match status" value="1"/>
</dbReference>
<dbReference type="InterPro" id="IPR045881">
    <property type="entry name" value="MNM1-like"/>
</dbReference>
<organism evidence="2 3">
    <name type="scientific">Rhododendron griersonianum</name>
    <dbReference type="NCBI Taxonomy" id="479676"/>
    <lineage>
        <taxon>Eukaryota</taxon>
        <taxon>Viridiplantae</taxon>
        <taxon>Streptophyta</taxon>
        <taxon>Embryophyta</taxon>
        <taxon>Tracheophyta</taxon>
        <taxon>Spermatophyta</taxon>
        <taxon>Magnoliopsida</taxon>
        <taxon>eudicotyledons</taxon>
        <taxon>Gunneridae</taxon>
        <taxon>Pentapetalae</taxon>
        <taxon>asterids</taxon>
        <taxon>Ericales</taxon>
        <taxon>Ericaceae</taxon>
        <taxon>Ericoideae</taxon>
        <taxon>Rhodoreae</taxon>
        <taxon>Rhododendron</taxon>
    </lineage>
</organism>
<feature type="region of interest" description="Disordered" evidence="1">
    <location>
        <begin position="392"/>
        <end position="424"/>
    </location>
</feature>
<dbReference type="Proteomes" id="UP000823749">
    <property type="component" value="Chromosome 13"/>
</dbReference>
<feature type="compositionally biased region" description="Polar residues" evidence="1">
    <location>
        <begin position="321"/>
        <end position="341"/>
    </location>
</feature>
<proteinExistence type="predicted"/>
<feature type="compositionally biased region" description="Polar residues" evidence="1">
    <location>
        <begin position="290"/>
        <end position="312"/>
    </location>
</feature>
<feature type="compositionally biased region" description="Polar residues" evidence="1">
    <location>
        <begin position="410"/>
        <end position="419"/>
    </location>
</feature>
<feature type="compositionally biased region" description="Polar residues" evidence="1">
    <location>
        <begin position="248"/>
        <end position="262"/>
    </location>
</feature>
<accession>A0AAV6HS71</accession>
<evidence type="ECO:0000256" key="1">
    <source>
        <dbReference type="SAM" id="MobiDB-lite"/>
    </source>
</evidence>
<feature type="region of interest" description="Disordered" evidence="1">
    <location>
        <begin position="219"/>
        <end position="345"/>
    </location>
</feature>
<sequence>MMSKFVETSEQKKRTRTFIPMIEYPPKRRPGRPRKEEHFGQILNGLSPQPPPSHGLKSSQYFAVDPSDDIANEMVGQVVTGIIEGSFEAGYFISVRATRTGTLLRGVVFQPGLFTPVTAANDIAPHVRMYKRRDFPIPDLNPQPENNNNRITSDSVMLEDTFPRTATGTLVVGRSTNPRRNFKYGLEKESASPQLKSSSVFPLPKLSHTFANTFAKVPTSTDSLQNKSKCTSAENKDTVQQKPDFSHQLRSSTISPTSNLQKDGSGASTGGRNMTFPLPRFPIWGKETPQKNSKSALDNKPVSQSKSDTTFPLPTDMLRGNNLSQRNSDSGLQKESSSKSQLDAPFPLPRRFATVTLPLAESLSKKNASVSVEGKDIPQHLKLSLDNRTVPQLKSGTPFASEKVPMTDNLPKNNLASSSVEKENPHQNSKFFALAKPDKFALGKQSASVIVLPIEKIKEGKITGQQIYGFGLGDITTPRLESSNRISIRNSIEGKKTGQQNYGFGLGDVSTPRLDSNRISIRSSIEGNKTGHQNYGFGLGDVSTPRLDSNRISIQNGIEGKKTGQQNHGFGLGDVSTPRLDSNRISIQNIIEGKKMGQQIYGFGLGDITTPRLDSNRISIQNSLEGNYKTGQQNHGFGLGDVTTPRLDKNIISKQNGIEGKKDMVRGLASELTLGIFPENLASSKNDTPHELSWYDFHGNRKPVTDAADNTVGVSQSMPKQSVNMMEGITTSDSGLKKTGGSFQLFP</sequence>
<feature type="compositionally biased region" description="Basic and acidic residues" evidence="1">
    <location>
        <begin position="234"/>
        <end position="247"/>
    </location>
</feature>
<protein>
    <submittedName>
        <fullName evidence="2">Uncharacterized protein</fullName>
    </submittedName>
</protein>
<dbReference type="EMBL" id="JACTNZ010000013">
    <property type="protein sequence ID" value="KAG5516494.1"/>
    <property type="molecule type" value="Genomic_DNA"/>
</dbReference>
<reference evidence="2 3" key="1">
    <citation type="submission" date="2020-08" db="EMBL/GenBank/DDBJ databases">
        <title>Plant Genome Project.</title>
        <authorList>
            <person name="Zhang R.-G."/>
        </authorList>
    </citation>
    <scope>NUCLEOTIDE SEQUENCE [LARGE SCALE GENOMIC DNA]</scope>
    <source>
        <strain evidence="2">WSP0</strain>
        <tissue evidence="2">Leaf</tissue>
    </source>
</reference>
<name>A0AAV6HS71_9ERIC</name>
<feature type="compositionally biased region" description="Polar residues" evidence="1">
    <location>
        <begin position="219"/>
        <end position="233"/>
    </location>
</feature>
<keyword evidence="3" id="KW-1185">Reference proteome</keyword>
<evidence type="ECO:0000313" key="3">
    <source>
        <dbReference type="Proteomes" id="UP000823749"/>
    </source>
</evidence>
<dbReference type="PANTHER" id="PTHR34682">
    <property type="entry name" value="AT HOOK MOTIF-CONTAINING PROTEIN"/>
    <property type="match status" value="1"/>
</dbReference>
<dbReference type="AlphaFoldDB" id="A0AAV6HS71"/>
<gene>
    <name evidence="2" type="ORF">RHGRI_037263</name>
</gene>
<evidence type="ECO:0000313" key="2">
    <source>
        <dbReference type="EMBL" id="KAG5516494.1"/>
    </source>
</evidence>